<dbReference type="InterPro" id="IPR038561">
    <property type="entry name" value="SoxD_sf"/>
</dbReference>
<evidence type="ECO:0000313" key="1">
    <source>
        <dbReference type="EMBL" id="MRH20728.1"/>
    </source>
</evidence>
<dbReference type="InterPro" id="IPR006279">
    <property type="entry name" value="SoxD"/>
</dbReference>
<dbReference type="Pfam" id="PF04267">
    <property type="entry name" value="SoxD"/>
    <property type="match status" value="1"/>
</dbReference>
<dbReference type="GO" id="GO:0008115">
    <property type="term" value="F:sarcosine oxidase activity"/>
    <property type="evidence" value="ECO:0007669"/>
    <property type="project" value="InterPro"/>
</dbReference>
<dbReference type="EMBL" id="WJPO01000007">
    <property type="protein sequence ID" value="MRH20728.1"/>
    <property type="molecule type" value="Genomic_DNA"/>
</dbReference>
<gene>
    <name evidence="1" type="ORF">GH815_06960</name>
</gene>
<accession>A0A844BDQ1</accession>
<name>A0A844BDQ1_9RHOB</name>
<dbReference type="AlphaFoldDB" id="A0A844BDQ1"/>
<dbReference type="GO" id="GO:0046653">
    <property type="term" value="P:tetrahydrofolate metabolic process"/>
    <property type="evidence" value="ECO:0007669"/>
    <property type="project" value="InterPro"/>
</dbReference>
<dbReference type="Gene3D" id="3.30.2270.10">
    <property type="entry name" value="Folate-binding superfamily"/>
    <property type="match status" value="1"/>
</dbReference>
<dbReference type="Proteomes" id="UP000466730">
    <property type="component" value="Unassembled WGS sequence"/>
</dbReference>
<organism evidence="1 2">
    <name type="scientific">Rhodovulum strictum</name>
    <dbReference type="NCBI Taxonomy" id="58314"/>
    <lineage>
        <taxon>Bacteria</taxon>
        <taxon>Pseudomonadati</taxon>
        <taxon>Pseudomonadota</taxon>
        <taxon>Alphaproteobacteria</taxon>
        <taxon>Rhodobacterales</taxon>
        <taxon>Paracoccaceae</taxon>
        <taxon>Rhodovulum</taxon>
    </lineage>
</organism>
<reference evidence="1 2" key="1">
    <citation type="submission" date="2019-11" db="EMBL/GenBank/DDBJ databases">
        <title>Draft Whole-Genome sequence of the marine photosynthetic bacterium Rhodovulum strictum DSM 11289.</title>
        <authorList>
            <person name="Kyndt J.A."/>
            <person name="Meyer T.E."/>
        </authorList>
    </citation>
    <scope>NUCLEOTIDE SEQUENCE [LARGE SCALE GENOMIC DNA]</scope>
    <source>
        <strain evidence="1 2">DSM 11289</strain>
    </source>
</reference>
<evidence type="ECO:0000313" key="2">
    <source>
        <dbReference type="Proteomes" id="UP000466730"/>
    </source>
</evidence>
<dbReference type="OrthoDB" id="7159274at2"/>
<sequence>MLLIHCPYCDETLPEAEFAYAGEAHIARPADPMATSDEEWRDYLFIRTNARGPHYERWRHVHGCGRFFNALRDTVSDRFLMTYKAGVPRPDLPATEDAQ</sequence>
<dbReference type="NCBIfam" id="TIGR01374">
    <property type="entry name" value="soxD"/>
    <property type="match status" value="1"/>
</dbReference>
<keyword evidence="2" id="KW-1185">Reference proteome</keyword>
<protein>
    <submittedName>
        <fullName evidence="1">Sarcosine oxidase subunit delta family protein</fullName>
    </submittedName>
</protein>
<proteinExistence type="predicted"/>
<dbReference type="RefSeq" id="WP_153748033.1">
    <property type="nucleotide sequence ID" value="NZ_BAAADI010000049.1"/>
</dbReference>
<comment type="caution">
    <text evidence="1">The sequence shown here is derived from an EMBL/GenBank/DDBJ whole genome shotgun (WGS) entry which is preliminary data.</text>
</comment>